<evidence type="ECO:0000313" key="2">
    <source>
        <dbReference type="Proteomes" id="UP000434036"/>
    </source>
</evidence>
<proteinExistence type="predicted"/>
<accession>A0A6N8U782</accession>
<dbReference type="Proteomes" id="UP000434036">
    <property type="component" value="Unassembled WGS sequence"/>
</dbReference>
<dbReference type="RefSeq" id="WP_160624602.1">
    <property type="nucleotide sequence ID" value="NZ_WUUQ01000001.1"/>
</dbReference>
<reference evidence="1 2" key="1">
    <citation type="submission" date="2019-12" db="EMBL/GenBank/DDBJ databases">
        <authorList>
            <person name="Yang R."/>
        </authorList>
    </citation>
    <scope>NUCLEOTIDE SEQUENCE [LARGE SCALE GENOMIC DNA]</scope>
    <source>
        <strain evidence="1 2">DONG20-135</strain>
    </source>
</reference>
<organism evidence="1 2">
    <name type="scientific">Copranaerobaculum intestinale</name>
    <dbReference type="NCBI Taxonomy" id="2692629"/>
    <lineage>
        <taxon>Bacteria</taxon>
        <taxon>Bacillati</taxon>
        <taxon>Bacillota</taxon>
        <taxon>Erysipelotrichia</taxon>
        <taxon>Erysipelotrichales</taxon>
        <taxon>Erysipelotrichaceae</taxon>
        <taxon>Copranaerobaculum</taxon>
    </lineage>
</organism>
<comment type="caution">
    <text evidence="1">The sequence shown here is derived from an EMBL/GenBank/DDBJ whole genome shotgun (WGS) entry which is preliminary data.</text>
</comment>
<reference evidence="1 2" key="2">
    <citation type="submission" date="2020-01" db="EMBL/GenBank/DDBJ databases">
        <title>Clostridiaceae sp. nov. isolated from the gut of human by culturomics.</title>
        <authorList>
            <person name="Chang Y."/>
        </authorList>
    </citation>
    <scope>NUCLEOTIDE SEQUENCE [LARGE SCALE GENOMIC DNA]</scope>
    <source>
        <strain evidence="1 2">DONG20-135</strain>
    </source>
</reference>
<keyword evidence="2" id="KW-1185">Reference proteome</keyword>
<evidence type="ECO:0000313" key="1">
    <source>
        <dbReference type="EMBL" id="MXQ73184.1"/>
    </source>
</evidence>
<gene>
    <name evidence="1" type="ORF">GSF08_04445</name>
</gene>
<name>A0A6N8U782_9FIRM</name>
<dbReference type="EMBL" id="WUUQ01000001">
    <property type="protein sequence ID" value="MXQ73184.1"/>
    <property type="molecule type" value="Genomic_DNA"/>
</dbReference>
<protein>
    <submittedName>
        <fullName evidence="1">Uncharacterized protein</fullName>
    </submittedName>
</protein>
<dbReference type="AlphaFoldDB" id="A0A6N8U782"/>
<sequence length="52" mass="6593">MKLFKRKEKKQKKDERYIEVRSGEKDIRKYPRDMMLMDRVKRERSEENESEN</sequence>